<feature type="transmembrane region" description="Helical" evidence="4">
    <location>
        <begin position="510"/>
        <end position="533"/>
    </location>
</feature>
<sequence length="584" mass="67993">MIDGWQDYLNNVNFYTCGGSKYFGISTNNWIAISRIFLDLEPHSHIIVEAEFHIIGNQTSPTFQIDEQSISYYSVISSQDCGNSQPEYLKTFSITYSHNRRNVWTTILNESGFQILENICFPFCGDKLILEEYEDCDDGNEQTYDGCFQCKFKCIEDCNICEKGQCILKCQDGYEFVNNSCLSVCGDQIITKEENCDNGNLRLYNGQNCFDCSQGTCLECNYQNQLLISNQCKYQLNCGDGLLQESEDCDDGNYLAEDGCKDCLIQQNWICITITRDTQSQCSFVQAPILQKFKRLTLIRNYNFEISNIEKKNWNSNLYIIKDVGSNVSFGEFIISIEIQQLLEFRPVLKIIVNQTVSNIDDVILDVFEKSITLKYTKFLDEKQMDYSQNLKNLNKYMIFSLSGITGINLLFGSVDLFFEIMAISQFQQYLKYINQQYPQNMEIYFSVYDNYLASPGFHLFSSNFLVFQYQYCEGKFNAYNQNTNLIINLSSPILKFIIFLQVNSIISNYILYFVVSMAKMALYNWIFCLRYFNNMTSLSLYINPKVIFKCSQSFYNICLELIKLKRFMIFKDYKTNYFSMVGI</sequence>
<reference evidence="5" key="1">
    <citation type="submission" date="2021-01" db="EMBL/GenBank/DDBJ databases">
        <authorList>
            <consortium name="Genoscope - CEA"/>
            <person name="William W."/>
        </authorList>
    </citation>
    <scope>NUCLEOTIDE SEQUENCE</scope>
</reference>
<organism evidence="5 6">
    <name type="scientific">Paramecium primaurelia</name>
    <dbReference type="NCBI Taxonomy" id="5886"/>
    <lineage>
        <taxon>Eukaryota</taxon>
        <taxon>Sar</taxon>
        <taxon>Alveolata</taxon>
        <taxon>Ciliophora</taxon>
        <taxon>Intramacronucleata</taxon>
        <taxon>Oligohymenophorea</taxon>
        <taxon>Peniculida</taxon>
        <taxon>Parameciidae</taxon>
        <taxon>Paramecium</taxon>
    </lineage>
</organism>
<name>A0A8S1PAW2_PARPR</name>
<keyword evidence="4" id="KW-0472">Membrane</keyword>
<evidence type="ECO:0000256" key="4">
    <source>
        <dbReference type="SAM" id="Phobius"/>
    </source>
</evidence>
<comment type="caution">
    <text evidence="5">The sequence shown here is derived from an EMBL/GenBank/DDBJ whole genome shotgun (WGS) entry which is preliminary data.</text>
</comment>
<dbReference type="PANTHER" id="PTHR38934:SF6">
    <property type="entry name" value="CHROMOSOME UNDETERMINED SCAFFOLD_176, WHOLE GENOME SHOTGUN SEQUENCE"/>
    <property type="match status" value="1"/>
</dbReference>
<dbReference type="NCBIfam" id="TIGR02232">
    <property type="entry name" value="myxo_disulf_rpt"/>
    <property type="match status" value="1"/>
</dbReference>
<evidence type="ECO:0000256" key="1">
    <source>
        <dbReference type="ARBA" id="ARBA00022729"/>
    </source>
</evidence>
<keyword evidence="4" id="KW-0812">Transmembrane</keyword>
<protein>
    <submittedName>
        <fullName evidence="5">Uncharacterized protein</fullName>
    </submittedName>
</protein>
<dbReference type="Pfam" id="PF13948">
    <property type="entry name" value="DUF4215"/>
    <property type="match status" value="3"/>
</dbReference>
<keyword evidence="3" id="KW-1015">Disulfide bond</keyword>
<gene>
    <name evidence="5" type="ORF">PPRIM_AZ9-3.1.T1100169</name>
</gene>
<accession>A0A8S1PAW2</accession>
<keyword evidence="2" id="KW-0677">Repeat</keyword>
<evidence type="ECO:0000313" key="6">
    <source>
        <dbReference type="Proteomes" id="UP000688137"/>
    </source>
</evidence>
<dbReference type="EMBL" id="CAJJDM010000113">
    <property type="protein sequence ID" value="CAD8099843.1"/>
    <property type="molecule type" value="Genomic_DNA"/>
</dbReference>
<keyword evidence="4" id="KW-1133">Transmembrane helix</keyword>
<proteinExistence type="predicted"/>
<dbReference type="PANTHER" id="PTHR38934">
    <property type="entry name" value="HYPHALLY REGULATED CELL WALL PROTEIN 1"/>
    <property type="match status" value="1"/>
</dbReference>
<dbReference type="OMA" id="WIAISRI"/>
<evidence type="ECO:0000256" key="3">
    <source>
        <dbReference type="ARBA" id="ARBA00023157"/>
    </source>
</evidence>
<evidence type="ECO:0000256" key="2">
    <source>
        <dbReference type="ARBA" id="ARBA00022737"/>
    </source>
</evidence>
<dbReference type="InterPro" id="IPR011936">
    <property type="entry name" value="Myxo_disulph_rpt"/>
</dbReference>
<evidence type="ECO:0000313" key="5">
    <source>
        <dbReference type="EMBL" id="CAD8099843.1"/>
    </source>
</evidence>
<dbReference type="AlphaFoldDB" id="A0A8S1PAW2"/>
<keyword evidence="6" id="KW-1185">Reference proteome</keyword>
<keyword evidence="1" id="KW-0732">Signal</keyword>
<dbReference type="Proteomes" id="UP000688137">
    <property type="component" value="Unassembled WGS sequence"/>
</dbReference>